<dbReference type="AlphaFoldDB" id="A0A9P1I6Q6"/>
<evidence type="ECO:0000313" key="16">
    <source>
        <dbReference type="EMBL" id="CAI5439518.1"/>
    </source>
</evidence>
<keyword evidence="6" id="KW-0524">Neurogenesis</keyword>
<evidence type="ECO:0000256" key="3">
    <source>
        <dbReference type="ARBA" id="ARBA00022473"/>
    </source>
</evidence>
<dbReference type="SUPFAM" id="SSF103575">
    <property type="entry name" value="Plexin repeat"/>
    <property type="match status" value="1"/>
</dbReference>
<dbReference type="InterPro" id="IPR015943">
    <property type="entry name" value="WD40/YVTN_repeat-like_dom_sf"/>
</dbReference>
<proteinExistence type="inferred from homology"/>
<accession>A0A9P1I6Q6</accession>
<dbReference type="FunFam" id="3.30.1680.10:FF:000016">
    <property type="entry name" value="Putative Semaphorin-6B"/>
    <property type="match status" value="1"/>
</dbReference>
<evidence type="ECO:0000256" key="11">
    <source>
        <dbReference type="ARBA" id="ARBA00074143"/>
    </source>
</evidence>
<sequence length="723" mass="79956">MTRRLTHFIFLLAIFLVAQTSVLNLRPKQFVNSVGLGDRFGGIGTHSDESDHFKLLAADGDSLLVGARNAVYNLSLASLVVNHKIDWKPPSDSIEECIMKGKSKTECQNYIRVLARKSAGVQLVCGTHAFSPKCREYTTNSGGNVRMTRQFDGLGISPYDPKHNSSALYLPETNQLYTATVTDFVGNDALIYRKNVDDDGGRTANNIRTQRDDIRVLDSPNFVASFVFKEHIYFWFREMANEAVDNNEEVQVYARVARVCKNDKGGARPSNERWTSYLKARLNCSLPSSNSAPFYFNELKAVSDPIPAGSNDHTIYAVFSTPQSDIRMSAVCAFSMRKIRDEFDSGSFKHQRSPQSLWTPYNRNEIPKPRPGSCVPDSTKLPEATVSFILRNPLMFNSINPIGPPLLIEGVEKAELTQITVLPRVNSVNGHKYDIIFLGTSDGKILKMVEIDGNATIIQSSQIFSKSVPIVNLLTSSNSMNIVIVSSDEIASLPVYNCEKQQSCSKCVQLQDPHCAWDSQIARCVQKQDWNGGHFIQNMVFGQSEQCPEGIIFENFGNDGATENVLQSEAILNGDFGAANLKQHSTITLILAVLIASIVSLIFGAFVGARITQWATTNDPHRSASSTSGSDYDSFGRARLTRHDSLTTATKIDHNFVPPSKNSIDATSMILSMNNTTSNHHPIMSLSQHGSGINTPSRDKNAIVTSINQNTLPRDYKVKKVYL</sequence>
<keyword evidence="5" id="KW-0221">Differentiation</keyword>
<feature type="transmembrane region" description="Helical" evidence="13">
    <location>
        <begin position="589"/>
        <end position="609"/>
    </location>
</feature>
<evidence type="ECO:0000256" key="14">
    <source>
        <dbReference type="SAM" id="SignalP"/>
    </source>
</evidence>
<keyword evidence="10" id="KW-0325">Glycoprotein</keyword>
<comment type="similarity">
    <text evidence="2">Belongs to the semaphorin family.</text>
</comment>
<comment type="caution">
    <text evidence="16">The sequence shown here is derived from an EMBL/GenBank/DDBJ whole genome shotgun (WGS) entry which is preliminary data.</text>
</comment>
<keyword evidence="7 13" id="KW-1133">Transmembrane helix</keyword>
<dbReference type="InterPro" id="IPR016201">
    <property type="entry name" value="PSI"/>
</dbReference>
<dbReference type="Gene3D" id="2.130.10.10">
    <property type="entry name" value="YVTN repeat-like/Quinoprotein amine dehydrogenase"/>
    <property type="match status" value="1"/>
</dbReference>
<dbReference type="InterPro" id="IPR027231">
    <property type="entry name" value="Semaphorin"/>
</dbReference>
<evidence type="ECO:0000256" key="1">
    <source>
        <dbReference type="ARBA" id="ARBA00004370"/>
    </source>
</evidence>
<evidence type="ECO:0000256" key="7">
    <source>
        <dbReference type="ARBA" id="ARBA00022989"/>
    </source>
</evidence>
<dbReference type="PANTHER" id="PTHR11036:SF127">
    <property type="entry name" value="SEMAPHORIN-1A"/>
    <property type="match status" value="1"/>
</dbReference>
<keyword evidence="3" id="KW-0217">Developmental protein</keyword>
<dbReference type="GO" id="GO:0071526">
    <property type="term" value="P:semaphorin-plexin signaling pathway"/>
    <property type="evidence" value="ECO:0007669"/>
    <property type="project" value="TreeGrafter"/>
</dbReference>
<dbReference type="Proteomes" id="UP001152747">
    <property type="component" value="Unassembled WGS sequence"/>
</dbReference>
<evidence type="ECO:0000256" key="13">
    <source>
        <dbReference type="SAM" id="Phobius"/>
    </source>
</evidence>
<dbReference type="SMART" id="SM00630">
    <property type="entry name" value="Sema"/>
    <property type="match status" value="1"/>
</dbReference>
<dbReference type="Pfam" id="PF01437">
    <property type="entry name" value="PSI"/>
    <property type="match status" value="1"/>
</dbReference>
<dbReference type="InterPro" id="IPR036352">
    <property type="entry name" value="Semap_dom_sf"/>
</dbReference>
<dbReference type="SUPFAM" id="SSF101912">
    <property type="entry name" value="Sema domain"/>
    <property type="match status" value="1"/>
</dbReference>
<feature type="domain" description="Sema" evidence="15">
    <location>
        <begin position="26"/>
        <end position="495"/>
    </location>
</feature>
<evidence type="ECO:0000259" key="15">
    <source>
        <dbReference type="PROSITE" id="PS51004"/>
    </source>
</evidence>
<dbReference type="InterPro" id="IPR002165">
    <property type="entry name" value="Plexin_repeat"/>
</dbReference>
<evidence type="ECO:0000256" key="9">
    <source>
        <dbReference type="ARBA" id="ARBA00023157"/>
    </source>
</evidence>
<evidence type="ECO:0000256" key="5">
    <source>
        <dbReference type="ARBA" id="ARBA00022782"/>
    </source>
</evidence>
<comment type="caution">
    <text evidence="12">Lacks conserved residue(s) required for the propagation of feature annotation.</text>
</comment>
<dbReference type="GO" id="GO:0030215">
    <property type="term" value="F:semaphorin receptor binding"/>
    <property type="evidence" value="ECO:0007669"/>
    <property type="project" value="InterPro"/>
</dbReference>
<evidence type="ECO:0000256" key="10">
    <source>
        <dbReference type="ARBA" id="ARBA00023180"/>
    </source>
</evidence>
<dbReference type="PROSITE" id="PS51004">
    <property type="entry name" value="SEMA"/>
    <property type="match status" value="1"/>
</dbReference>
<dbReference type="Pfam" id="PF01403">
    <property type="entry name" value="Sema"/>
    <property type="match status" value="1"/>
</dbReference>
<evidence type="ECO:0000256" key="8">
    <source>
        <dbReference type="ARBA" id="ARBA00023136"/>
    </source>
</evidence>
<dbReference type="Gene3D" id="3.30.1680.10">
    <property type="entry name" value="ligand-binding face of the semaphorins, domain 2"/>
    <property type="match status" value="1"/>
</dbReference>
<feature type="signal peptide" evidence="14">
    <location>
        <begin position="1"/>
        <end position="20"/>
    </location>
</feature>
<name>A0A9P1I6Q6_9PELO</name>
<dbReference type="EMBL" id="CANHGI010000001">
    <property type="protein sequence ID" value="CAI5439518.1"/>
    <property type="molecule type" value="Genomic_DNA"/>
</dbReference>
<dbReference type="GO" id="GO:0005886">
    <property type="term" value="C:plasma membrane"/>
    <property type="evidence" value="ECO:0007669"/>
    <property type="project" value="TreeGrafter"/>
</dbReference>
<gene>
    <name evidence="16" type="ORF">CAMP_LOCUS2155</name>
</gene>
<dbReference type="PANTHER" id="PTHR11036">
    <property type="entry name" value="SEMAPHORIN"/>
    <property type="match status" value="1"/>
</dbReference>
<dbReference type="SMART" id="SM00423">
    <property type="entry name" value="PSI"/>
    <property type="match status" value="1"/>
</dbReference>
<evidence type="ECO:0000256" key="6">
    <source>
        <dbReference type="ARBA" id="ARBA00022902"/>
    </source>
</evidence>
<keyword evidence="14" id="KW-0732">Signal</keyword>
<protein>
    <recommendedName>
        <fullName evidence="11">Semaphorin-1A</fullName>
    </recommendedName>
</protein>
<organism evidence="16 17">
    <name type="scientific">Caenorhabditis angaria</name>
    <dbReference type="NCBI Taxonomy" id="860376"/>
    <lineage>
        <taxon>Eukaryota</taxon>
        <taxon>Metazoa</taxon>
        <taxon>Ecdysozoa</taxon>
        <taxon>Nematoda</taxon>
        <taxon>Chromadorea</taxon>
        <taxon>Rhabditida</taxon>
        <taxon>Rhabditina</taxon>
        <taxon>Rhabditomorpha</taxon>
        <taxon>Rhabditoidea</taxon>
        <taxon>Rhabditidae</taxon>
        <taxon>Peloderinae</taxon>
        <taxon>Caenorhabditis</taxon>
    </lineage>
</organism>
<dbReference type="GO" id="GO:0045499">
    <property type="term" value="F:chemorepellent activity"/>
    <property type="evidence" value="ECO:0007669"/>
    <property type="project" value="TreeGrafter"/>
</dbReference>
<dbReference type="GO" id="GO:0030335">
    <property type="term" value="P:positive regulation of cell migration"/>
    <property type="evidence" value="ECO:0007669"/>
    <property type="project" value="TreeGrafter"/>
</dbReference>
<reference evidence="16" key="1">
    <citation type="submission" date="2022-11" db="EMBL/GenBank/DDBJ databases">
        <authorList>
            <person name="Kikuchi T."/>
        </authorList>
    </citation>
    <scope>NUCLEOTIDE SEQUENCE</scope>
    <source>
        <strain evidence="16">PS1010</strain>
    </source>
</reference>
<keyword evidence="8 13" id="KW-0472">Membrane</keyword>
<evidence type="ECO:0000256" key="2">
    <source>
        <dbReference type="ARBA" id="ARBA00009492"/>
    </source>
</evidence>
<evidence type="ECO:0000256" key="12">
    <source>
        <dbReference type="PROSITE-ProRule" id="PRU00352"/>
    </source>
</evidence>
<dbReference type="InterPro" id="IPR001627">
    <property type="entry name" value="Semap_dom"/>
</dbReference>
<comment type="subcellular location">
    <subcellularLocation>
        <location evidence="1">Membrane</location>
    </subcellularLocation>
</comment>
<evidence type="ECO:0000256" key="4">
    <source>
        <dbReference type="ARBA" id="ARBA00022692"/>
    </source>
</evidence>
<feature type="chain" id="PRO_5040272090" description="Semaphorin-1A" evidence="14">
    <location>
        <begin position="21"/>
        <end position="723"/>
    </location>
</feature>
<dbReference type="FunFam" id="2.130.10.10:FF:001082">
    <property type="entry name" value="Protein CBR-SMP-1"/>
    <property type="match status" value="1"/>
</dbReference>
<dbReference type="GO" id="GO:0007411">
    <property type="term" value="P:axon guidance"/>
    <property type="evidence" value="ECO:0007669"/>
    <property type="project" value="TreeGrafter"/>
</dbReference>
<keyword evidence="4 13" id="KW-0812">Transmembrane</keyword>
<keyword evidence="9" id="KW-1015">Disulfide bond</keyword>
<evidence type="ECO:0000313" key="17">
    <source>
        <dbReference type="Proteomes" id="UP001152747"/>
    </source>
</evidence>
<keyword evidence="17" id="KW-1185">Reference proteome</keyword>
<dbReference type="OrthoDB" id="9988752at2759"/>